<gene>
    <name evidence="5" type="ORF">L1049_010648</name>
</gene>
<dbReference type="EMBL" id="JBBPBK010000016">
    <property type="protein sequence ID" value="KAK9268205.1"/>
    <property type="molecule type" value="Genomic_DNA"/>
</dbReference>
<name>A0AAP0NAM1_LIQFO</name>
<dbReference type="InterPro" id="IPR008972">
    <property type="entry name" value="Cupredoxin"/>
</dbReference>
<keyword evidence="1" id="KW-1015">Disulfide bond</keyword>
<evidence type="ECO:0000256" key="1">
    <source>
        <dbReference type="ARBA" id="ARBA00023157"/>
    </source>
</evidence>
<evidence type="ECO:0000256" key="2">
    <source>
        <dbReference type="ARBA" id="ARBA00023180"/>
    </source>
</evidence>
<dbReference type="FunFam" id="2.60.40.420:FF:000034">
    <property type="entry name" value="Cupredoxin superfamily protein"/>
    <property type="match status" value="1"/>
</dbReference>
<feature type="chain" id="PRO_5042921832" description="Phytocyanin domain-containing protein" evidence="3">
    <location>
        <begin position="21"/>
        <end position="183"/>
    </location>
</feature>
<dbReference type="PANTHER" id="PTHR33021:SF31">
    <property type="entry name" value="OS02G0720100 PROTEIN"/>
    <property type="match status" value="1"/>
</dbReference>
<evidence type="ECO:0000256" key="3">
    <source>
        <dbReference type="SAM" id="SignalP"/>
    </source>
</evidence>
<dbReference type="AlphaFoldDB" id="A0AAP0NAM1"/>
<reference evidence="5 6" key="1">
    <citation type="journal article" date="2024" name="Plant J.">
        <title>Genome sequences and population genomics reveal climatic adaptation and genomic divergence between two closely related sweetgum species.</title>
        <authorList>
            <person name="Xu W.Q."/>
            <person name="Ren C.Q."/>
            <person name="Zhang X.Y."/>
            <person name="Comes H.P."/>
            <person name="Liu X.H."/>
            <person name="Li Y.G."/>
            <person name="Kettle C.J."/>
            <person name="Jalonen R."/>
            <person name="Gaisberger H."/>
            <person name="Ma Y.Z."/>
            <person name="Qiu Y.X."/>
        </authorList>
    </citation>
    <scope>NUCLEOTIDE SEQUENCE [LARGE SCALE GENOMIC DNA]</scope>
    <source>
        <strain evidence="5">Hangzhou</strain>
    </source>
</reference>
<organism evidence="5 6">
    <name type="scientific">Liquidambar formosana</name>
    <name type="common">Formosan gum</name>
    <dbReference type="NCBI Taxonomy" id="63359"/>
    <lineage>
        <taxon>Eukaryota</taxon>
        <taxon>Viridiplantae</taxon>
        <taxon>Streptophyta</taxon>
        <taxon>Embryophyta</taxon>
        <taxon>Tracheophyta</taxon>
        <taxon>Spermatophyta</taxon>
        <taxon>Magnoliopsida</taxon>
        <taxon>eudicotyledons</taxon>
        <taxon>Gunneridae</taxon>
        <taxon>Pentapetalae</taxon>
        <taxon>Saxifragales</taxon>
        <taxon>Altingiaceae</taxon>
        <taxon>Liquidambar</taxon>
    </lineage>
</organism>
<dbReference type="GO" id="GO:0005886">
    <property type="term" value="C:plasma membrane"/>
    <property type="evidence" value="ECO:0007669"/>
    <property type="project" value="TreeGrafter"/>
</dbReference>
<dbReference type="GO" id="GO:0009055">
    <property type="term" value="F:electron transfer activity"/>
    <property type="evidence" value="ECO:0007669"/>
    <property type="project" value="InterPro"/>
</dbReference>
<dbReference type="Gene3D" id="2.60.40.420">
    <property type="entry name" value="Cupredoxins - blue copper proteins"/>
    <property type="match status" value="1"/>
</dbReference>
<evidence type="ECO:0000313" key="6">
    <source>
        <dbReference type="Proteomes" id="UP001415857"/>
    </source>
</evidence>
<dbReference type="CDD" id="cd04216">
    <property type="entry name" value="Phytocyanin"/>
    <property type="match status" value="1"/>
</dbReference>
<feature type="domain" description="Phytocyanin" evidence="4">
    <location>
        <begin position="28"/>
        <end position="128"/>
    </location>
</feature>
<keyword evidence="2" id="KW-0325">Glycoprotein</keyword>
<dbReference type="Pfam" id="PF02298">
    <property type="entry name" value="Cu_bind_like"/>
    <property type="match status" value="1"/>
</dbReference>
<keyword evidence="3" id="KW-0732">Signal</keyword>
<keyword evidence="6" id="KW-1185">Reference proteome</keyword>
<evidence type="ECO:0000313" key="5">
    <source>
        <dbReference type="EMBL" id="KAK9268205.1"/>
    </source>
</evidence>
<proteinExistence type="predicted"/>
<evidence type="ECO:0000259" key="4">
    <source>
        <dbReference type="PROSITE" id="PS51485"/>
    </source>
</evidence>
<protein>
    <recommendedName>
        <fullName evidence="4">Phytocyanin domain-containing protein</fullName>
    </recommendedName>
</protein>
<dbReference type="PROSITE" id="PS51485">
    <property type="entry name" value="PHYTOCYANIN"/>
    <property type="match status" value="1"/>
</dbReference>
<dbReference type="Proteomes" id="UP001415857">
    <property type="component" value="Unassembled WGS sequence"/>
</dbReference>
<sequence length="183" mass="19720">MSMAGAKLLIALVIISLSLGGKWVEAQVHHVVGGDRGWDSSSSVGSWSSGRIFRVGDKIWFTYSAAQESVAELKSKEEYESCDVNNPIRMYTDGLDGISLEREGIRYFTSSKPESCKNGLKLHVEVQPQRKPEIQTITTSESSVVAVAAGPITPSAATHLAGVSSLLSAILMLCYYMGIYSGL</sequence>
<dbReference type="InterPro" id="IPR003245">
    <property type="entry name" value="Phytocyanin_dom"/>
</dbReference>
<feature type="signal peptide" evidence="3">
    <location>
        <begin position="1"/>
        <end position="20"/>
    </location>
</feature>
<dbReference type="PANTHER" id="PTHR33021">
    <property type="entry name" value="BLUE COPPER PROTEIN"/>
    <property type="match status" value="1"/>
</dbReference>
<accession>A0AAP0NAM1</accession>
<dbReference type="SUPFAM" id="SSF49503">
    <property type="entry name" value="Cupredoxins"/>
    <property type="match status" value="1"/>
</dbReference>
<comment type="caution">
    <text evidence="5">The sequence shown here is derived from an EMBL/GenBank/DDBJ whole genome shotgun (WGS) entry which is preliminary data.</text>
</comment>
<dbReference type="InterPro" id="IPR039391">
    <property type="entry name" value="Phytocyanin-like"/>
</dbReference>